<organism evidence="3">
    <name type="scientific">uncultured Caudovirales phage</name>
    <dbReference type="NCBI Taxonomy" id="2100421"/>
    <lineage>
        <taxon>Viruses</taxon>
        <taxon>Duplodnaviria</taxon>
        <taxon>Heunggongvirae</taxon>
        <taxon>Uroviricota</taxon>
        <taxon>Caudoviricetes</taxon>
        <taxon>Peduoviridae</taxon>
        <taxon>Maltschvirus</taxon>
        <taxon>Maltschvirus maltsch</taxon>
    </lineage>
</organism>
<protein>
    <submittedName>
        <fullName evidence="3">Uncharacterized protein</fullName>
    </submittedName>
</protein>
<evidence type="ECO:0000313" key="2">
    <source>
        <dbReference type="EMBL" id="CAB4139701.1"/>
    </source>
</evidence>
<accession>A0A6J5STE1</accession>
<dbReference type="EMBL" id="LR797466">
    <property type="protein sequence ID" value="CAB4218585.1"/>
    <property type="molecule type" value="Genomic_DNA"/>
</dbReference>
<keyword evidence="1" id="KW-0812">Transmembrane</keyword>
<proteinExistence type="predicted"/>
<gene>
    <name evidence="3" type="ORF">UFOVP1607_29</name>
    <name evidence="2" type="ORF">UFOVP352_33</name>
</gene>
<feature type="transmembrane region" description="Helical" evidence="1">
    <location>
        <begin position="18"/>
        <end position="38"/>
    </location>
</feature>
<keyword evidence="1" id="KW-1133">Transmembrane helix</keyword>
<keyword evidence="1" id="KW-0472">Membrane</keyword>
<dbReference type="EMBL" id="LR796365">
    <property type="protein sequence ID" value="CAB4139701.1"/>
    <property type="molecule type" value="Genomic_DNA"/>
</dbReference>
<name>A0A6J5STE1_9CAUD</name>
<evidence type="ECO:0000256" key="1">
    <source>
        <dbReference type="SAM" id="Phobius"/>
    </source>
</evidence>
<sequence>MGPDFLERLNEKLGRPKWFWPLIGFILFVLYVLGSSVAPTNF</sequence>
<evidence type="ECO:0000313" key="3">
    <source>
        <dbReference type="EMBL" id="CAB4218585.1"/>
    </source>
</evidence>
<reference evidence="3" key="1">
    <citation type="submission" date="2020-05" db="EMBL/GenBank/DDBJ databases">
        <authorList>
            <person name="Chiriac C."/>
            <person name="Salcher M."/>
            <person name="Ghai R."/>
            <person name="Kavagutti S V."/>
        </authorList>
    </citation>
    <scope>NUCLEOTIDE SEQUENCE</scope>
</reference>